<evidence type="ECO:0000256" key="21">
    <source>
        <dbReference type="ARBA" id="ARBA00044985"/>
    </source>
</evidence>
<comment type="catalytic activity">
    <reaction evidence="9">
        <text>L-histidyl-glycine(out) = L-histidyl-glycine(in)</text>
        <dbReference type="Rhea" id="RHEA:79395"/>
        <dbReference type="ChEBI" id="CHEBI:229957"/>
    </reaction>
</comment>
<organism evidence="27 28">
    <name type="scientific">Cymbomonas tetramitiformis</name>
    <dbReference type="NCBI Taxonomy" id="36881"/>
    <lineage>
        <taxon>Eukaryota</taxon>
        <taxon>Viridiplantae</taxon>
        <taxon>Chlorophyta</taxon>
        <taxon>Pyramimonadophyceae</taxon>
        <taxon>Pyramimonadales</taxon>
        <taxon>Pyramimonadaceae</taxon>
        <taxon>Cymbomonas</taxon>
    </lineage>
</organism>
<evidence type="ECO:0000256" key="2">
    <source>
        <dbReference type="ARBA" id="ARBA00008335"/>
    </source>
</evidence>
<evidence type="ECO:0000256" key="19">
    <source>
        <dbReference type="ARBA" id="ARBA00044919"/>
    </source>
</evidence>
<reference evidence="27 28" key="1">
    <citation type="journal article" date="2015" name="Genome Biol. Evol.">
        <title>Comparative Genomics of a Bacterivorous Green Alga Reveals Evolutionary Causalities and Consequences of Phago-Mixotrophic Mode of Nutrition.</title>
        <authorList>
            <person name="Burns J.A."/>
            <person name="Paasch A."/>
            <person name="Narechania A."/>
            <person name="Kim E."/>
        </authorList>
    </citation>
    <scope>NUCLEOTIDE SEQUENCE [LARGE SCALE GENOMIC DNA]</scope>
    <source>
        <strain evidence="27 28">PLY_AMNH</strain>
    </source>
</reference>
<evidence type="ECO:0000256" key="15">
    <source>
        <dbReference type="ARBA" id="ARBA00044899"/>
    </source>
</evidence>
<feature type="compositionally biased region" description="Polar residues" evidence="25">
    <location>
        <begin position="31"/>
        <end position="47"/>
    </location>
</feature>
<comment type="catalytic activity">
    <reaction evidence="8">
        <text>L-lysyl-L-alanine(out) = L-lysyl-L-alanine(in)</text>
        <dbReference type="Rhea" id="RHEA:79399"/>
        <dbReference type="ChEBI" id="CHEBI:229954"/>
    </reaction>
</comment>
<keyword evidence="5 26" id="KW-1133">Transmembrane helix</keyword>
<comment type="catalytic activity">
    <reaction evidence="18">
        <text>L-histidyl-L-alpha-amino acid(out) = L-histidyl-L-alpha-amino acid(in)</text>
        <dbReference type="Rhea" id="RHEA:79379"/>
        <dbReference type="ChEBI" id="CHEBI:229964"/>
    </reaction>
</comment>
<evidence type="ECO:0000256" key="6">
    <source>
        <dbReference type="ARBA" id="ARBA00023136"/>
    </source>
</evidence>
<gene>
    <name evidence="27" type="ORF">CYMTET_17083</name>
</gene>
<protein>
    <recommendedName>
        <fullName evidence="21">Lysosomal dipeptide transporter MFSD1</fullName>
    </recommendedName>
    <alternativeName>
        <fullName evidence="22">Major facilitator superfamily domain-containing protein 1</fullName>
    </alternativeName>
</protein>
<evidence type="ECO:0000256" key="26">
    <source>
        <dbReference type="SAM" id="Phobius"/>
    </source>
</evidence>
<comment type="similarity">
    <text evidence="2">Belongs to the major facilitator superfamily.</text>
</comment>
<proteinExistence type="inferred from homology"/>
<feature type="transmembrane region" description="Helical" evidence="26">
    <location>
        <begin position="231"/>
        <end position="250"/>
    </location>
</feature>
<feature type="transmembrane region" description="Helical" evidence="26">
    <location>
        <begin position="142"/>
        <end position="161"/>
    </location>
</feature>
<dbReference type="Proteomes" id="UP001190700">
    <property type="component" value="Unassembled WGS sequence"/>
</dbReference>
<evidence type="ECO:0000256" key="12">
    <source>
        <dbReference type="ARBA" id="ARBA00044891"/>
    </source>
</evidence>
<evidence type="ECO:0000256" key="9">
    <source>
        <dbReference type="ARBA" id="ARBA00044878"/>
    </source>
</evidence>
<evidence type="ECO:0000256" key="18">
    <source>
        <dbReference type="ARBA" id="ARBA00044912"/>
    </source>
</evidence>
<evidence type="ECO:0000256" key="10">
    <source>
        <dbReference type="ARBA" id="ARBA00044881"/>
    </source>
</evidence>
<comment type="subunit">
    <text evidence="24">Homodimer. Interacts with lysosomal protein GLMP (via lumenal domain); the interaction starts while both proteins are still in the endoplasmic reticulum and is required for stabilization of MFSD1 in lysosomes but has no direct effect on its targeting to lysosomes or transporter activity.</text>
</comment>
<evidence type="ECO:0000256" key="3">
    <source>
        <dbReference type="ARBA" id="ARBA00022448"/>
    </source>
</evidence>
<feature type="transmembrane region" description="Helical" evidence="26">
    <location>
        <begin position="113"/>
        <end position="130"/>
    </location>
</feature>
<feature type="transmembrane region" description="Helical" evidence="26">
    <location>
        <begin position="197"/>
        <end position="219"/>
    </location>
</feature>
<dbReference type="Gene3D" id="1.20.1250.20">
    <property type="entry name" value="MFS general substrate transporter like domains"/>
    <property type="match status" value="1"/>
</dbReference>
<evidence type="ECO:0000313" key="27">
    <source>
        <dbReference type="EMBL" id="KAK3274747.1"/>
    </source>
</evidence>
<dbReference type="PANTHER" id="PTHR23512">
    <property type="entry name" value="MAJOR FACILITATOR SUPERFAMILY DOMAIN-CONTAINING PROTEIN 1"/>
    <property type="match status" value="1"/>
</dbReference>
<dbReference type="InterPro" id="IPR052187">
    <property type="entry name" value="MFSD1"/>
</dbReference>
<evidence type="ECO:0000256" key="16">
    <source>
        <dbReference type="ARBA" id="ARBA00044900"/>
    </source>
</evidence>
<evidence type="ECO:0000256" key="5">
    <source>
        <dbReference type="ARBA" id="ARBA00022989"/>
    </source>
</evidence>
<comment type="caution">
    <text evidence="27">The sequence shown here is derived from an EMBL/GenBank/DDBJ whole genome shotgun (WGS) entry which is preliminary data.</text>
</comment>
<comment type="catalytic activity">
    <reaction evidence="17">
        <text>L-arginyl-glycine(out) = L-arginyl-glycine(in)</text>
        <dbReference type="Rhea" id="RHEA:79391"/>
        <dbReference type="ChEBI" id="CHEBI:229955"/>
    </reaction>
</comment>
<comment type="catalytic activity">
    <reaction evidence="11">
        <text>L-alpha-aminoacyl-L-histidine(out) = L-alpha-aminoacyl-L-histidine(in)</text>
        <dbReference type="Rhea" id="RHEA:79375"/>
        <dbReference type="ChEBI" id="CHEBI:229967"/>
    </reaction>
</comment>
<evidence type="ECO:0000256" key="7">
    <source>
        <dbReference type="ARBA" id="ARBA00023228"/>
    </source>
</evidence>
<evidence type="ECO:0000256" key="24">
    <source>
        <dbReference type="ARBA" id="ARBA00046376"/>
    </source>
</evidence>
<comment type="catalytic activity">
    <reaction evidence="20">
        <text>L-lysyl-glycine(out) = L-lysyl-glycine(in)</text>
        <dbReference type="Rhea" id="RHEA:79407"/>
        <dbReference type="ChEBI" id="CHEBI:191202"/>
    </reaction>
</comment>
<feature type="transmembrane region" description="Helical" evidence="26">
    <location>
        <begin position="73"/>
        <end position="93"/>
    </location>
</feature>
<keyword evidence="28" id="KW-1185">Reference proteome</keyword>
<evidence type="ECO:0000256" key="17">
    <source>
        <dbReference type="ARBA" id="ARBA00044903"/>
    </source>
</evidence>
<evidence type="ECO:0000256" key="8">
    <source>
        <dbReference type="ARBA" id="ARBA00044876"/>
    </source>
</evidence>
<keyword evidence="6 26" id="KW-0472">Membrane</keyword>
<comment type="catalytic activity">
    <reaction evidence="19">
        <text>L-alanyl-L-lysine(out) = L-alanyl-L-lysine(in)</text>
        <dbReference type="Rhea" id="RHEA:79415"/>
        <dbReference type="ChEBI" id="CHEBI:192470"/>
    </reaction>
</comment>
<evidence type="ECO:0000256" key="22">
    <source>
        <dbReference type="ARBA" id="ARBA00045018"/>
    </source>
</evidence>
<accession>A0AAE0GAU6</accession>
<comment type="catalytic activity">
    <reaction evidence="12">
        <text>L-lysyl-L-alpha-amino acid(out) = L-lysyl-L-alpha-amino acid(in)</text>
        <dbReference type="Rhea" id="RHEA:79387"/>
        <dbReference type="ChEBI" id="CHEBI:229965"/>
    </reaction>
</comment>
<dbReference type="AlphaFoldDB" id="A0AAE0GAU6"/>
<evidence type="ECO:0000256" key="20">
    <source>
        <dbReference type="ARBA" id="ARBA00044924"/>
    </source>
</evidence>
<keyword evidence="7" id="KW-0458">Lysosome</keyword>
<keyword evidence="4 26" id="KW-0812">Transmembrane</keyword>
<dbReference type="PANTHER" id="PTHR23512:SF3">
    <property type="entry name" value="MAJOR FACILITATOR SUPERFAMILY DOMAIN-CONTAINING PROTEIN 1"/>
    <property type="match status" value="1"/>
</dbReference>
<feature type="transmembrane region" description="Helical" evidence="26">
    <location>
        <begin position="167"/>
        <end position="185"/>
    </location>
</feature>
<evidence type="ECO:0000256" key="25">
    <source>
        <dbReference type="SAM" id="MobiDB-lite"/>
    </source>
</evidence>
<evidence type="ECO:0000256" key="11">
    <source>
        <dbReference type="ARBA" id="ARBA00044884"/>
    </source>
</evidence>
<evidence type="ECO:0000313" key="28">
    <source>
        <dbReference type="Proteomes" id="UP001190700"/>
    </source>
</evidence>
<dbReference type="EMBL" id="LGRX02007542">
    <property type="protein sequence ID" value="KAK3274747.1"/>
    <property type="molecule type" value="Genomic_DNA"/>
</dbReference>
<keyword evidence="3" id="KW-0813">Transport</keyword>
<dbReference type="InterPro" id="IPR036259">
    <property type="entry name" value="MFS_trans_sf"/>
</dbReference>
<dbReference type="InterPro" id="IPR011701">
    <property type="entry name" value="MFS"/>
</dbReference>
<comment type="function">
    <text evidence="23">Lysosomal dipeptide uniporter that selectively exports lysine, arginine or histidine-containing dipeptides with a net positive charge from the lysosome lumen into the cytosol. Could play a role in a specific type of protein O-glycosylation indirectly regulating macrophages migration and tissue invasion. Also essential for liver homeostasis.</text>
</comment>
<comment type="catalytic activity">
    <reaction evidence="15">
        <text>L-arginyl-L-alpha-amino acid(out) = L-arginyl-L-alpha-amino acid(in)</text>
        <dbReference type="Rhea" id="RHEA:79371"/>
        <dbReference type="ChEBI" id="CHEBI:84315"/>
    </reaction>
</comment>
<feature type="region of interest" description="Disordered" evidence="25">
    <location>
        <begin position="31"/>
        <end position="56"/>
    </location>
</feature>
<evidence type="ECO:0000256" key="4">
    <source>
        <dbReference type="ARBA" id="ARBA00022692"/>
    </source>
</evidence>
<comment type="catalytic activity">
    <reaction evidence="13">
        <text>L-alpha-aminoacyl-L-lysine(out) = L-alpha-aminoacyl-L-lysine(in)</text>
        <dbReference type="Rhea" id="RHEA:79383"/>
        <dbReference type="ChEBI" id="CHEBI:229966"/>
    </reaction>
</comment>
<comment type="catalytic activity">
    <reaction evidence="16">
        <text>L-lysyl-L-lysine(out) = L-lysyl-L-lysine(in)</text>
        <dbReference type="Rhea" id="RHEA:79403"/>
        <dbReference type="ChEBI" id="CHEBI:229956"/>
    </reaction>
</comment>
<evidence type="ECO:0000256" key="13">
    <source>
        <dbReference type="ARBA" id="ARBA00044893"/>
    </source>
</evidence>
<comment type="subcellular location">
    <subcellularLocation>
        <location evidence="1">Lysosome membrane</location>
        <topology evidence="1">Multi-pass membrane protein</topology>
    </subcellularLocation>
</comment>
<dbReference type="GO" id="GO:0022857">
    <property type="term" value="F:transmembrane transporter activity"/>
    <property type="evidence" value="ECO:0007669"/>
    <property type="project" value="InterPro"/>
</dbReference>
<sequence length="289" mass="30665">MVCCSTPAGLIWGLCASKVDASLKREADANSSLKQEADANSSPQAESTDAGMEVSQTEQMIGPPTFTQLSTTYWVFVLCGALMYGSIVPIWFIGSKIFQEEWGLSVTESDRLLLLPEGFIVLVAPALGALVDKLSMGLGSRLSFLGVGQACIGISYLTLALSHLNPVIPMIFLGFSYAICSTMYWASFPLVCPQQLLPLGTGILGTAVNILPSVLPPVLANMETYSLKLGTLAFLGLLSAGSAAVTALLVRIKSSSESGLYQRLPLASSIVIAEEEGKVEQENIMNSML</sequence>
<evidence type="ECO:0000256" key="14">
    <source>
        <dbReference type="ARBA" id="ARBA00044898"/>
    </source>
</evidence>
<evidence type="ECO:0000256" key="1">
    <source>
        <dbReference type="ARBA" id="ARBA00004155"/>
    </source>
</evidence>
<dbReference type="SUPFAM" id="SSF103473">
    <property type="entry name" value="MFS general substrate transporter"/>
    <property type="match status" value="1"/>
</dbReference>
<dbReference type="GO" id="GO:0005765">
    <property type="term" value="C:lysosomal membrane"/>
    <property type="evidence" value="ECO:0007669"/>
    <property type="project" value="UniProtKB-SubCell"/>
</dbReference>
<comment type="catalytic activity">
    <reaction evidence="10">
        <text>L-alpha-aminoacyl-L-arginine(out) = L-alpha-aminoacyl-L-arginine(in)</text>
        <dbReference type="Rhea" id="RHEA:79367"/>
        <dbReference type="ChEBI" id="CHEBI:229968"/>
    </reaction>
</comment>
<dbReference type="Pfam" id="PF07690">
    <property type="entry name" value="MFS_1"/>
    <property type="match status" value="1"/>
</dbReference>
<evidence type="ECO:0000256" key="23">
    <source>
        <dbReference type="ARBA" id="ARBA00045709"/>
    </source>
</evidence>
<comment type="catalytic activity">
    <reaction evidence="14">
        <text>L-aspartyl-L-lysine(out) = L-aspartyl-L-lysine(in)</text>
        <dbReference type="Rhea" id="RHEA:79411"/>
        <dbReference type="ChEBI" id="CHEBI:229953"/>
    </reaction>
</comment>
<name>A0AAE0GAU6_9CHLO</name>